<dbReference type="GO" id="GO:0006950">
    <property type="term" value="P:response to stress"/>
    <property type="evidence" value="ECO:0007669"/>
    <property type="project" value="TreeGrafter"/>
</dbReference>
<dbReference type="InterPro" id="IPR039422">
    <property type="entry name" value="MarR/SlyA-like"/>
</dbReference>
<dbReference type="PRINTS" id="PR00598">
    <property type="entry name" value="HTHMARR"/>
</dbReference>
<dbReference type="PANTHER" id="PTHR33164">
    <property type="entry name" value="TRANSCRIPTIONAL REGULATOR, MARR FAMILY"/>
    <property type="match status" value="1"/>
</dbReference>
<evidence type="ECO:0000256" key="2">
    <source>
        <dbReference type="ARBA" id="ARBA00022490"/>
    </source>
</evidence>
<keyword evidence="2" id="KW-0963">Cytoplasm</keyword>
<dbReference type="EMBL" id="QGHA01000002">
    <property type="protein sequence ID" value="PWK79129.1"/>
    <property type="molecule type" value="Genomic_DNA"/>
</dbReference>
<keyword evidence="8" id="KW-1185">Reference proteome</keyword>
<dbReference type="GO" id="GO:0003677">
    <property type="term" value="F:DNA binding"/>
    <property type="evidence" value="ECO:0007669"/>
    <property type="project" value="UniProtKB-KW"/>
</dbReference>
<dbReference type="Gene3D" id="1.10.10.10">
    <property type="entry name" value="Winged helix-like DNA-binding domain superfamily/Winged helix DNA-binding domain"/>
    <property type="match status" value="1"/>
</dbReference>
<evidence type="ECO:0000256" key="5">
    <source>
        <dbReference type="ARBA" id="ARBA00023163"/>
    </source>
</evidence>
<dbReference type="SUPFAM" id="SSF46785">
    <property type="entry name" value="Winged helix' DNA-binding domain"/>
    <property type="match status" value="1"/>
</dbReference>
<accession>A0A316HD31</accession>
<dbReference type="PANTHER" id="PTHR33164:SF5">
    <property type="entry name" value="ORGANIC HYDROPEROXIDE RESISTANCE TRANSCRIPTIONAL REGULATOR"/>
    <property type="match status" value="1"/>
</dbReference>
<sequence length="177" mass="20778">MPRAFKKSCSTLQLIDDPIIFYKIILRKTFLNLHRFVTMEDLLKLENQICFPAYAFSRNLTNLYRPLLAQLDITYPQYLVLMVLWEYQEQTVNQLCEKLHLDTGTLTPLLKRLEQKGLVNRTRSKHDERVVIISLTSSGKQLKEKAKHIPMELLKCSNVSMDELQQLKTLLNKVLTR</sequence>
<feature type="domain" description="HTH marR-type" evidence="6">
    <location>
        <begin position="46"/>
        <end position="176"/>
    </location>
</feature>
<name>A0A316HD31_9SPHI</name>
<keyword evidence="4 7" id="KW-0238">DNA-binding</keyword>
<dbReference type="InterPro" id="IPR000835">
    <property type="entry name" value="HTH_MarR-typ"/>
</dbReference>
<evidence type="ECO:0000256" key="1">
    <source>
        <dbReference type="ARBA" id="ARBA00004496"/>
    </source>
</evidence>
<comment type="subcellular location">
    <subcellularLocation>
        <location evidence="1">Cytoplasm</location>
    </subcellularLocation>
</comment>
<evidence type="ECO:0000259" key="6">
    <source>
        <dbReference type="PROSITE" id="PS50995"/>
    </source>
</evidence>
<dbReference type="GO" id="GO:0003700">
    <property type="term" value="F:DNA-binding transcription factor activity"/>
    <property type="evidence" value="ECO:0007669"/>
    <property type="project" value="InterPro"/>
</dbReference>
<dbReference type="InterPro" id="IPR036390">
    <property type="entry name" value="WH_DNA-bd_sf"/>
</dbReference>
<dbReference type="SMART" id="SM00347">
    <property type="entry name" value="HTH_MARR"/>
    <property type="match status" value="1"/>
</dbReference>
<dbReference type="InterPro" id="IPR036388">
    <property type="entry name" value="WH-like_DNA-bd_sf"/>
</dbReference>
<dbReference type="FunFam" id="1.10.10.10:FF:000163">
    <property type="entry name" value="MarR family transcriptional regulator"/>
    <property type="match status" value="1"/>
</dbReference>
<dbReference type="PROSITE" id="PS50995">
    <property type="entry name" value="HTH_MARR_2"/>
    <property type="match status" value="1"/>
</dbReference>
<evidence type="ECO:0000313" key="7">
    <source>
        <dbReference type="EMBL" id="PWK79129.1"/>
    </source>
</evidence>
<dbReference type="AlphaFoldDB" id="A0A316HD31"/>
<proteinExistence type="predicted"/>
<organism evidence="7 8">
    <name type="scientific">Mucilaginibacter oryzae</name>
    <dbReference type="NCBI Taxonomy" id="468058"/>
    <lineage>
        <taxon>Bacteria</taxon>
        <taxon>Pseudomonadati</taxon>
        <taxon>Bacteroidota</taxon>
        <taxon>Sphingobacteriia</taxon>
        <taxon>Sphingobacteriales</taxon>
        <taxon>Sphingobacteriaceae</taxon>
        <taxon>Mucilaginibacter</taxon>
    </lineage>
</organism>
<dbReference type="Pfam" id="PF22381">
    <property type="entry name" value="Staph_reg_Sar_Rot"/>
    <property type="match status" value="1"/>
</dbReference>
<dbReference type="InterPro" id="IPR055166">
    <property type="entry name" value="Transc_reg_Sar_Rot_HTH"/>
</dbReference>
<keyword evidence="3" id="KW-0805">Transcription regulation</keyword>
<dbReference type="Proteomes" id="UP000245678">
    <property type="component" value="Unassembled WGS sequence"/>
</dbReference>
<keyword evidence="5" id="KW-0804">Transcription</keyword>
<reference evidence="7 8" key="1">
    <citation type="submission" date="2018-05" db="EMBL/GenBank/DDBJ databases">
        <title>Genomic Encyclopedia of Archaeal and Bacterial Type Strains, Phase II (KMG-II): from individual species to whole genera.</title>
        <authorList>
            <person name="Goeker M."/>
        </authorList>
    </citation>
    <scope>NUCLEOTIDE SEQUENCE [LARGE SCALE GENOMIC DNA]</scope>
    <source>
        <strain evidence="7 8">DSM 19975</strain>
    </source>
</reference>
<evidence type="ECO:0000313" key="8">
    <source>
        <dbReference type="Proteomes" id="UP000245678"/>
    </source>
</evidence>
<evidence type="ECO:0000256" key="3">
    <source>
        <dbReference type="ARBA" id="ARBA00023015"/>
    </source>
</evidence>
<gene>
    <name evidence="7" type="ORF">LX99_01585</name>
</gene>
<evidence type="ECO:0000256" key="4">
    <source>
        <dbReference type="ARBA" id="ARBA00023125"/>
    </source>
</evidence>
<comment type="caution">
    <text evidence="7">The sequence shown here is derived from an EMBL/GenBank/DDBJ whole genome shotgun (WGS) entry which is preliminary data.</text>
</comment>
<dbReference type="GO" id="GO:0005737">
    <property type="term" value="C:cytoplasm"/>
    <property type="evidence" value="ECO:0007669"/>
    <property type="project" value="UniProtKB-SubCell"/>
</dbReference>
<protein>
    <submittedName>
        <fullName evidence="7">DNA-binding MarR family transcriptional regulator</fullName>
    </submittedName>
</protein>